<reference evidence="1 2" key="1">
    <citation type="journal article" date="2008" name="Science">
        <title>The Physcomitrella genome reveals evolutionary insights into the conquest of land by plants.</title>
        <authorList>
            <person name="Rensing S."/>
            <person name="Lang D."/>
            <person name="Zimmer A."/>
            <person name="Terry A."/>
            <person name="Salamov A."/>
            <person name="Shapiro H."/>
            <person name="Nishiyama T."/>
            <person name="Perroud P.-F."/>
            <person name="Lindquist E."/>
            <person name="Kamisugi Y."/>
            <person name="Tanahashi T."/>
            <person name="Sakakibara K."/>
            <person name="Fujita T."/>
            <person name="Oishi K."/>
            <person name="Shin-I T."/>
            <person name="Kuroki Y."/>
            <person name="Toyoda A."/>
            <person name="Suzuki Y."/>
            <person name="Hashimoto A."/>
            <person name="Yamaguchi K."/>
            <person name="Sugano A."/>
            <person name="Kohara Y."/>
            <person name="Fujiyama A."/>
            <person name="Anterola A."/>
            <person name="Aoki S."/>
            <person name="Ashton N."/>
            <person name="Barbazuk W.B."/>
            <person name="Barker E."/>
            <person name="Bennetzen J."/>
            <person name="Bezanilla M."/>
            <person name="Blankenship R."/>
            <person name="Cho S.H."/>
            <person name="Dutcher S."/>
            <person name="Estelle M."/>
            <person name="Fawcett J.A."/>
            <person name="Gundlach H."/>
            <person name="Hanada K."/>
            <person name="Heyl A."/>
            <person name="Hicks K.A."/>
            <person name="Hugh J."/>
            <person name="Lohr M."/>
            <person name="Mayer K."/>
            <person name="Melkozernov A."/>
            <person name="Murata T."/>
            <person name="Nelson D."/>
            <person name="Pils B."/>
            <person name="Prigge M."/>
            <person name="Reiss B."/>
            <person name="Renner T."/>
            <person name="Rombauts S."/>
            <person name="Rushton P."/>
            <person name="Sanderfoot A."/>
            <person name="Schween G."/>
            <person name="Shiu S.-H."/>
            <person name="Stueber K."/>
            <person name="Theodoulou F.L."/>
            <person name="Tu H."/>
            <person name="Van de Peer Y."/>
            <person name="Verrier P.J."/>
            <person name="Waters E."/>
            <person name="Wood A."/>
            <person name="Yang L."/>
            <person name="Cove D."/>
            <person name="Cuming A."/>
            <person name="Hasebe M."/>
            <person name="Lucas S."/>
            <person name="Mishler D.B."/>
            <person name="Reski R."/>
            <person name="Grigoriev I."/>
            <person name="Quatrano R.S."/>
            <person name="Boore J.L."/>
        </authorList>
    </citation>
    <scope>NUCLEOTIDE SEQUENCE [LARGE SCALE GENOMIC DNA]</scope>
    <source>
        <strain evidence="1 2">cv. Gransden 2004</strain>
    </source>
</reference>
<dbReference type="EnsemblPlants" id="Pp3c9_14810V3.2">
    <property type="protein sequence ID" value="Pp3c9_14810V3.2"/>
    <property type="gene ID" value="Pp3c9_14810"/>
</dbReference>
<proteinExistence type="predicted"/>
<accession>A0A7I4EMS1</accession>
<protein>
    <submittedName>
        <fullName evidence="1">Uncharacterized protein</fullName>
    </submittedName>
</protein>
<dbReference type="Gramene" id="Pp3c9_14810V3.2">
    <property type="protein sequence ID" value="Pp3c9_14810V3.2"/>
    <property type="gene ID" value="Pp3c9_14810"/>
</dbReference>
<organism evidence="1 2">
    <name type="scientific">Physcomitrium patens</name>
    <name type="common">Spreading-leaved earth moss</name>
    <name type="synonym">Physcomitrella patens</name>
    <dbReference type="NCBI Taxonomy" id="3218"/>
    <lineage>
        <taxon>Eukaryota</taxon>
        <taxon>Viridiplantae</taxon>
        <taxon>Streptophyta</taxon>
        <taxon>Embryophyta</taxon>
        <taxon>Bryophyta</taxon>
        <taxon>Bryophytina</taxon>
        <taxon>Bryopsida</taxon>
        <taxon>Funariidae</taxon>
        <taxon>Funariales</taxon>
        <taxon>Funariaceae</taxon>
        <taxon>Physcomitrium</taxon>
    </lineage>
</organism>
<sequence length="90" mass="10020">IRSGKFVSAIPRRLRSPNTHFMQRIPVRRIPQVPNKGLRDLLRPLDFLRRTPKSFNTQPSQTVSLVKPVESSEGVGLASILPSVTEATSS</sequence>
<evidence type="ECO:0000313" key="2">
    <source>
        <dbReference type="Proteomes" id="UP000006727"/>
    </source>
</evidence>
<dbReference type="EMBL" id="ABEU02000009">
    <property type="status" value="NOT_ANNOTATED_CDS"/>
    <property type="molecule type" value="Genomic_DNA"/>
</dbReference>
<name>A0A7I4EMS1_PHYPA</name>
<dbReference type="Proteomes" id="UP000006727">
    <property type="component" value="Chromosome 9"/>
</dbReference>
<keyword evidence="2" id="KW-1185">Reference proteome</keyword>
<evidence type="ECO:0000313" key="1">
    <source>
        <dbReference type="EnsemblPlants" id="Pp3c9_14810V3.2"/>
    </source>
</evidence>
<dbReference type="AlphaFoldDB" id="A0A7I4EMS1"/>
<reference evidence="1 2" key="2">
    <citation type="journal article" date="2018" name="Plant J.">
        <title>The Physcomitrella patens chromosome-scale assembly reveals moss genome structure and evolution.</title>
        <authorList>
            <person name="Lang D."/>
            <person name="Ullrich K.K."/>
            <person name="Murat F."/>
            <person name="Fuchs J."/>
            <person name="Jenkins J."/>
            <person name="Haas F.B."/>
            <person name="Piednoel M."/>
            <person name="Gundlach H."/>
            <person name="Van Bel M."/>
            <person name="Meyberg R."/>
            <person name="Vives C."/>
            <person name="Morata J."/>
            <person name="Symeonidi A."/>
            <person name="Hiss M."/>
            <person name="Muchero W."/>
            <person name="Kamisugi Y."/>
            <person name="Saleh O."/>
            <person name="Blanc G."/>
            <person name="Decker E.L."/>
            <person name="van Gessel N."/>
            <person name="Grimwood J."/>
            <person name="Hayes R.D."/>
            <person name="Graham S.W."/>
            <person name="Gunter L.E."/>
            <person name="McDaniel S.F."/>
            <person name="Hoernstein S.N.W."/>
            <person name="Larsson A."/>
            <person name="Li F.W."/>
            <person name="Perroud P.F."/>
            <person name="Phillips J."/>
            <person name="Ranjan P."/>
            <person name="Rokshar D.S."/>
            <person name="Rothfels C.J."/>
            <person name="Schneider L."/>
            <person name="Shu S."/>
            <person name="Stevenson D.W."/>
            <person name="Thummler F."/>
            <person name="Tillich M."/>
            <person name="Villarreal Aguilar J.C."/>
            <person name="Widiez T."/>
            <person name="Wong G.K."/>
            <person name="Wymore A."/>
            <person name="Zhang Y."/>
            <person name="Zimmer A.D."/>
            <person name="Quatrano R.S."/>
            <person name="Mayer K.F.X."/>
            <person name="Goodstein D."/>
            <person name="Casacuberta J.M."/>
            <person name="Vandepoele K."/>
            <person name="Reski R."/>
            <person name="Cuming A.C."/>
            <person name="Tuskan G.A."/>
            <person name="Maumus F."/>
            <person name="Salse J."/>
            <person name="Schmutz J."/>
            <person name="Rensing S.A."/>
        </authorList>
    </citation>
    <scope>NUCLEOTIDE SEQUENCE [LARGE SCALE GENOMIC DNA]</scope>
    <source>
        <strain evidence="1 2">cv. Gransden 2004</strain>
    </source>
</reference>
<reference evidence="1" key="3">
    <citation type="submission" date="2020-12" db="UniProtKB">
        <authorList>
            <consortium name="EnsemblPlants"/>
        </authorList>
    </citation>
    <scope>IDENTIFICATION</scope>
</reference>